<feature type="domain" description="Toprim" evidence="1">
    <location>
        <begin position="9"/>
        <end position="78"/>
    </location>
</feature>
<dbReference type="SUPFAM" id="SSF110455">
    <property type="entry name" value="Toprim domain"/>
    <property type="match status" value="1"/>
</dbReference>
<dbReference type="GO" id="GO:0043822">
    <property type="term" value="F:ribonuclease M5 activity"/>
    <property type="evidence" value="ECO:0007669"/>
    <property type="project" value="TreeGrafter"/>
</dbReference>
<protein>
    <submittedName>
        <fullName evidence="2">Toprim domain protein</fullName>
    </submittedName>
</protein>
<dbReference type="Proteomes" id="UP000248646">
    <property type="component" value="Unassembled WGS sequence"/>
</dbReference>
<reference evidence="2 3" key="1">
    <citation type="submission" date="2018-06" db="EMBL/GenBank/DDBJ databases">
        <title>Genomic Encyclopedia of Type Strains, Phase IV (KMG-IV): sequencing the most valuable type-strain genomes for metagenomic binning, comparative biology and taxonomic classification.</title>
        <authorList>
            <person name="Goeker M."/>
        </authorList>
    </citation>
    <scope>NUCLEOTIDE SEQUENCE [LARGE SCALE GENOMIC DNA]</scope>
    <source>
        <strain evidence="2 3">DSM 5</strain>
    </source>
</reference>
<evidence type="ECO:0000313" key="3">
    <source>
        <dbReference type="Proteomes" id="UP000248646"/>
    </source>
</evidence>
<evidence type="ECO:0000259" key="1">
    <source>
        <dbReference type="Pfam" id="PF01751"/>
    </source>
</evidence>
<gene>
    <name evidence="2" type="ORF">C7437_10355</name>
</gene>
<dbReference type="PANTHER" id="PTHR39156:SF2">
    <property type="entry name" value="DNA PRIMASE (BACTERIAL TYPE) AND SMALL PRIMASE-LIKE PROTEINS"/>
    <property type="match status" value="1"/>
</dbReference>
<dbReference type="InterPro" id="IPR006171">
    <property type="entry name" value="TOPRIM_dom"/>
</dbReference>
<comment type="caution">
    <text evidence="2">The sequence shown here is derived from an EMBL/GenBank/DDBJ whole genome shotgun (WGS) entry which is preliminary data.</text>
</comment>
<organism evidence="2 3">
    <name type="scientific">Psychrobacillus insolitus</name>
    <dbReference type="NCBI Taxonomy" id="1461"/>
    <lineage>
        <taxon>Bacteria</taxon>
        <taxon>Bacillati</taxon>
        <taxon>Bacillota</taxon>
        <taxon>Bacilli</taxon>
        <taxon>Bacillales</taxon>
        <taxon>Bacillaceae</taxon>
        <taxon>Psychrobacillus</taxon>
    </lineage>
</organism>
<keyword evidence="3" id="KW-1185">Reference proteome</keyword>
<sequence>MAKVFSEKVILVEGKSDKLRLIPVLDEATEIICTNGTISNVKLEEILSPYDDLPIYAFLDADKSGEQIRSIVKKEFPEAIHLYTKSMYCEVANTPLDVLASILKRVNIKVRKEFLL</sequence>
<evidence type="ECO:0000313" key="2">
    <source>
        <dbReference type="EMBL" id="PZX04806.1"/>
    </source>
</evidence>
<dbReference type="Gene3D" id="3.40.1360.10">
    <property type="match status" value="1"/>
</dbReference>
<dbReference type="AlphaFoldDB" id="A0A2W7N1T8"/>
<name>A0A2W7N1T8_9BACI</name>
<accession>A0A2W7N1T8</accession>
<dbReference type="EMBL" id="QKZI01000003">
    <property type="protein sequence ID" value="PZX04806.1"/>
    <property type="molecule type" value="Genomic_DNA"/>
</dbReference>
<dbReference type="PANTHER" id="PTHR39156">
    <property type="entry name" value="RIBONUCLEASE M5"/>
    <property type="match status" value="1"/>
</dbReference>
<dbReference type="GO" id="GO:0006364">
    <property type="term" value="P:rRNA processing"/>
    <property type="evidence" value="ECO:0007669"/>
    <property type="project" value="TreeGrafter"/>
</dbReference>
<dbReference type="Pfam" id="PF01751">
    <property type="entry name" value="Toprim"/>
    <property type="match status" value="1"/>
</dbReference>
<proteinExistence type="predicted"/>